<evidence type="ECO:0000256" key="7">
    <source>
        <dbReference type="ARBA" id="ARBA00023163"/>
    </source>
</evidence>
<evidence type="ECO:0000256" key="10">
    <source>
        <dbReference type="RuleBase" id="RU364014"/>
    </source>
</evidence>
<dbReference type="Pfam" id="PF09453">
    <property type="entry name" value="HIRA_B"/>
    <property type="match status" value="1"/>
</dbReference>
<dbReference type="GO" id="GO:0006338">
    <property type="term" value="P:chromatin remodeling"/>
    <property type="evidence" value="ECO:0007669"/>
    <property type="project" value="InterPro"/>
</dbReference>
<dbReference type="CDD" id="cd00200">
    <property type="entry name" value="WD40"/>
    <property type="match status" value="1"/>
</dbReference>
<dbReference type="GO" id="GO:0031491">
    <property type="term" value="F:nucleosome binding"/>
    <property type="evidence" value="ECO:0007669"/>
    <property type="project" value="TreeGrafter"/>
</dbReference>
<dbReference type="InterPro" id="IPR019015">
    <property type="entry name" value="HIRA_B_motif"/>
</dbReference>
<evidence type="ECO:0000256" key="4">
    <source>
        <dbReference type="ARBA" id="ARBA00022737"/>
    </source>
</evidence>
<dbReference type="OrthoDB" id="1741719at2759"/>
<dbReference type="STRING" id="6689.A0A423T586"/>
<keyword evidence="7 10" id="KW-0804">Transcription</keyword>
<dbReference type="Gene3D" id="2.130.10.10">
    <property type="entry name" value="YVTN repeat-like/Quinoprotein amine dehydrogenase"/>
    <property type="match status" value="2"/>
</dbReference>
<reference evidence="14 15" key="2">
    <citation type="submission" date="2019-01" db="EMBL/GenBank/DDBJ databases">
        <title>The decoding of complex shrimp genome reveals the adaptation for benthos swimmer, frequently molting mechanism and breeding impact on genome.</title>
        <authorList>
            <person name="Sun Y."/>
            <person name="Gao Y."/>
            <person name="Yu Y."/>
        </authorList>
    </citation>
    <scope>NUCLEOTIDE SEQUENCE [LARGE SCALE GENOMIC DNA]</scope>
    <source>
        <tissue evidence="14">Muscle</tissue>
    </source>
</reference>
<keyword evidence="6 10" id="KW-0805">Transcription regulation</keyword>
<dbReference type="GO" id="GO:0000417">
    <property type="term" value="C:HIR complex"/>
    <property type="evidence" value="ECO:0007669"/>
    <property type="project" value="TreeGrafter"/>
</dbReference>
<dbReference type="SUPFAM" id="SSF50978">
    <property type="entry name" value="WD40 repeat-like"/>
    <property type="match status" value="2"/>
</dbReference>
<dbReference type="InterPro" id="IPR011494">
    <property type="entry name" value="HIRA-like_C"/>
</dbReference>
<feature type="compositionally biased region" description="Polar residues" evidence="11">
    <location>
        <begin position="519"/>
        <end position="530"/>
    </location>
</feature>
<evidence type="ECO:0000256" key="9">
    <source>
        <dbReference type="PROSITE-ProRule" id="PRU00221"/>
    </source>
</evidence>
<dbReference type="InterPro" id="IPR055410">
    <property type="entry name" value="Beta-prop_CAF1B_HIR1"/>
</dbReference>
<dbReference type="SMART" id="SM00320">
    <property type="entry name" value="WD40"/>
    <property type="match status" value="5"/>
</dbReference>
<gene>
    <name evidence="14" type="ORF">C7M84_010016</name>
</gene>
<feature type="region of interest" description="Disordered" evidence="11">
    <location>
        <begin position="455"/>
        <end position="536"/>
    </location>
</feature>
<dbReference type="GO" id="GO:0005634">
    <property type="term" value="C:nucleus"/>
    <property type="evidence" value="ECO:0007669"/>
    <property type="project" value="UniProtKB-SubCell"/>
</dbReference>
<feature type="region of interest" description="Disordered" evidence="11">
    <location>
        <begin position="372"/>
        <end position="395"/>
    </location>
</feature>
<evidence type="ECO:0000259" key="12">
    <source>
        <dbReference type="Pfam" id="PF07569"/>
    </source>
</evidence>
<keyword evidence="4 10" id="KW-0677">Repeat</keyword>
<comment type="caution">
    <text evidence="14">The sequence shown here is derived from an EMBL/GenBank/DDBJ whole genome shotgun (WGS) entry which is preliminary data.</text>
</comment>
<dbReference type="EMBL" id="QCYY01002268">
    <property type="protein sequence ID" value="ROT71657.1"/>
    <property type="molecule type" value="Genomic_DNA"/>
</dbReference>
<dbReference type="InterPro" id="IPR001680">
    <property type="entry name" value="WD40_rpt"/>
</dbReference>
<feature type="domain" description="Protein HIRA-like C-terminal" evidence="12">
    <location>
        <begin position="672"/>
        <end position="815"/>
    </location>
</feature>
<dbReference type="InterPro" id="IPR036322">
    <property type="entry name" value="WD40_repeat_dom_sf"/>
</dbReference>
<evidence type="ECO:0000313" key="15">
    <source>
        <dbReference type="Proteomes" id="UP000283509"/>
    </source>
</evidence>
<dbReference type="PANTHER" id="PTHR13831:SF0">
    <property type="entry name" value="PROTEIN HIRA"/>
    <property type="match status" value="1"/>
</dbReference>
<feature type="region of interest" description="Disordered" evidence="11">
    <location>
        <begin position="413"/>
        <end position="436"/>
    </location>
</feature>
<accession>A0A423T586</accession>
<comment type="subcellular location">
    <subcellularLocation>
        <location evidence="1 10">Nucleus</location>
    </subcellularLocation>
</comment>
<dbReference type="Pfam" id="PF07569">
    <property type="entry name" value="Hira"/>
    <property type="match status" value="1"/>
</dbReference>
<keyword evidence="15" id="KW-1185">Reference proteome</keyword>
<dbReference type="InterPro" id="IPR015943">
    <property type="entry name" value="WD40/YVTN_repeat-like_dom_sf"/>
</dbReference>
<keyword evidence="5 10" id="KW-0156">Chromatin regulator</keyword>
<dbReference type="Proteomes" id="UP000283509">
    <property type="component" value="Unassembled WGS sequence"/>
</dbReference>
<evidence type="ECO:0000256" key="2">
    <source>
        <dbReference type="ARBA" id="ARBA00007306"/>
    </source>
</evidence>
<dbReference type="PROSITE" id="PS50294">
    <property type="entry name" value="WD_REPEATS_REGION"/>
    <property type="match status" value="3"/>
</dbReference>
<organism evidence="14 15">
    <name type="scientific">Penaeus vannamei</name>
    <name type="common">Whiteleg shrimp</name>
    <name type="synonym">Litopenaeus vannamei</name>
    <dbReference type="NCBI Taxonomy" id="6689"/>
    <lineage>
        <taxon>Eukaryota</taxon>
        <taxon>Metazoa</taxon>
        <taxon>Ecdysozoa</taxon>
        <taxon>Arthropoda</taxon>
        <taxon>Crustacea</taxon>
        <taxon>Multicrustacea</taxon>
        <taxon>Malacostraca</taxon>
        <taxon>Eumalacostraca</taxon>
        <taxon>Eucarida</taxon>
        <taxon>Decapoda</taxon>
        <taxon>Dendrobranchiata</taxon>
        <taxon>Penaeoidea</taxon>
        <taxon>Penaeidae</taxon>
        <taxon>Penaeus</taxon>
    </lineage>
</organism>
<evidence type="ECO:0000256" key="3">
    <source>
        <dbReference type="ARBA" id="ARBA00022574"/>
    </source>
</evidence>
<dbReference type="GO" id="GO:0000785">
    <property type="term" value="C:chromatin"/>
    <property type="evidence" value="ECO:0007669"/>
    <property type="project" value="TreeGrafter"/>
</dbReference>
<keyword evidence="3 9" id="KW-0853">WD repeat</keyword>
<evidence type="ECO:0000256" key="11">
    <source>
        <dbReference type="SAM" id="MobiDB-lite"/>
    </source>
</evidence>
<evidence type="ECO:0000259" key="13">
    <source>
        <dbReference type="Pfam" id="PF24105"/>
    </source>
</evidence>
<dbReference type="Pfam" id="PF24105">
    <property type="entry name" value="Beta-prop_CAF1B_HIR1"/>
    <property type="match status" value="1"/>
</dbReference>
<evidence type="ECO:0000256" key="6">
    <source>
        <dbReference type="ARBA" id="ARBA00023015"/>
    </source>
</evidence>
<feature type="domain" description="CAF1B/HIR1 beta-propeller" evidence="13">
    <location>
        <begin position="8"/>
        <end position="208"/>
    </location>
</feature>
<dbReference type="GO" id="GO:0006351">
    <property type="term" value="P:DNA-templated transcription"/>
    <property type="evidence" value="ECO:0007669"/>
    <property type="project" value="InterPro"/>
</dbReference>
<sequence length="880" mass="97380">MKLLKPPWINHDGDKAIFSVDLHPDGSRFATGGQGQDSSGRVVVWNLKPVALEKYEEDEKVPKLLCMLDQHLGCVNCVRWSQSGRFLASAGDDKVIIIWQQSSYGGGAVFGSNVVNVESWRSVTTLRGHNGDILDVAWSPGDVWLASASVDNNVIVWNTAKWPEQVQILRGHTGLVKGVTWDPVGRYLASQADDKSLRIWRTTDWTTEEKIIDPFSECGGTTTVLRPSWSPDGQYLVSAHAMNNGGPTAQIVERDGWNTDKDFVGHRKPITCVRFNPNILEKADPKTGKSVQYCCVAIGSRDRSISIWFTSLKRPLVVIHDIFDDSVLDLSWSSCGNEQSRRPAPPTPQRAPINKQIETRTADGKRRITPMFIPPAEGCRTENPNKSYEASFSSSQQEKSKIVVEKVDGVVEPNVTSRPPLAFNSNTNTSPSKGASAPLPAEFNGVPAGLPARFEKSTNGSEKQMDGQITTISSKRKHEDAQPIMVKRKRGRPPLYERAAAPPPNRVPTPPPAQPVVSSRPQAVSHTQGEPLNVLPEASLSKSARVQIPGENSTDGPPPLLIVENDYRIGNRVGMGGGTPSLHRVSRTQLNVVSWVAYLTSQVTAVVATTDAAALTCHDKSLHIFDIKTGEMMLPPVQLQGKASQLFVHENCLMVITTEATLTIWDIIEGRNGGVKAVQLTAEGTPVVLLASGEAFTRCHDLEAWLLLGDSASVRRVLQPEYTMLPPCHQSEYKARPLASLLHQTAAYSGSSRVTRPLIPDDAKQNLTEVFINRMLTSAQYLRAAQDYKFWLKRKIQFFIKEGLEKKLRDVFDDLLGPRHSGSMDNQDQNGWMPKIMDFDKKSLLEEFLREILLAENSLQLQRLYSEYKEQLEGNLIDTI</sequence>
<feature type="repeat" description="WD" evidence="9">
    <location>
        <begin position="68"/>
        <end position="100"/>
    </location>
</feature>
<proteinExistence type="inferred from homology"/>
<protein>
    <recommendedName>
        <fullName evidence="10">Protein HIRA</fullName>
    </recommendedName>
</protein>
<dbReference type="GO" id="GO:0006355">
    <property type="term" value="P:regulation of DNA-templated transcription"/>
    <property type="evidence" value="ECO:0007669"/>
    <property type="project" value="InterPro"/>
</dbReference>
<reference evidence="14 15" key="1">
    <citation type="submission" date="2018-04" db="EMBL/GenBank/DDBJ databases">
        <authorList>
            <person name="Zhang X."/>
            <person name="Yuan J."/>
            <person name="Li F."/>
            <person name="Xiang J."/>
        </authorList>
    </citation>
    <scope>NUCLEOTIDE SEQUENCE [LARGE SCALE GENOMIC DNA]</scope>
    <source>
        <tissue evidence="14">Muscle</tissue>
    </source>
</reference>
<comment type="function">
    <text evidence="10">Required for replication-independent chromatin assembly and for the periodic repression of histone gene transcription during the cell cycle.</text>
</comment>
<feature type="compositionally biased region" description="Pro residues" evidence="11">
    <location>
        <begin position="501"/>
        <end position="514"/>
    </location>
</feature>
<comment type="similarity">
    <text evidence="2 10">Belongs to the WD repeat HIR1 family.</text>
</comment>
<name>A0A423T586_PENVA</name>
<feature type="compositionally biased region" description="Polar residues" evidence="11">
    <location>
        <begin position="423"/>
        <end position="433"/>
    </location>
</feature>
<dbReference type="InterPro" id="IPR031120">
    <property type="entry name" value="HIR1-like"/>
</dbReference>
<evidence type="ECO:0000256" key="5">
    <source>
        <dbReference type="ARBA" id="ARBA00022853"/>
    </source>
</evidence>
<feature type="repeat" description="WD" evidence="9">
    <location>
        <begin position="126"/>
        <end position="158"/>
    </location>
</feature>
<feature type="compositionally biased region" description="Polar residues" evidence="11">
    <location>
        <begin position="382"/>
        <end position="395"/>
    </location>
</feature>
<keyword evidence="10" id="KW-0678">Repressor</keyword>
<evidence type="ECO:0000256" key="8">
    <source>
        <dbReference type="ARBA" id="ARBA00023242"/>
    </source>
</evidence>
<evidence type="ECO:0000313" key="14">
    <source>
        <dbReference type="EMBL" id="ROT71657.1"/>
    </source>
</evidence>
<keyword evidence="8 10" id="KW-0539">Nucleus</keyword>
<dbReference type="PROSITE" id="PS50082">
    <property type="entry name" value="WD_REPEATS_2"/>
    <property type="match status" value="3"/>
</dbReference>
<feature type="compositionally biased region" description="Polar residues" evidence="11">
    <location>
        <begin position="457"/>
        <end position="473"/>
    </location>
</feature>
<evidence type="ECO:0000256" key="1">
    <source>
        <dbReference type="ARBA" id="ARBA00004123"/>
    </source>
</evidence>
<dbReference type="AlphaFoldDB" id="A0A423T586"/>
<feature type="repeat" description="WD" evidence="9">
    <location>
        <begin position="169"/>
        <end position="200"/>
    </location>
</feature>
<dbReference type="PANTHER" id="PTHR13831">
    <property type="entry name" value="MEMBER OF THE HIR1 FAMILY OF WD-REPEAT PROTEINS"/>
    <property type="match status" value="1"/>
</dbReference>